<dbReference type="InterPro" id="IPR000639">
    <property type="entry name" value="Epox_hydrolase-like"/>
</dbReference>
<keyword evidence="3" id="KW-1185">Reference proteome</keyword>
<dbReference type="PANTHER" id="PTHR43798:SF33">
    <property type="entry name" value="HYDROLASE, PUTATIVE (AFU_ORTHOLOGUE AFUA_2G14860)-RELATED"/>
    <property type="match status" value="1"/>
</dbReference>
<dbReference type="Proteomes" id="UP001271780">
    <property type="component" value="Unassembled WGS sequence"/>
</dbReference>
<dbReference type="GO" id="GO:0016787">
    <property type="term" value="F:hydrolase activity"/>
    <property type="evidence" value="ECO:0007669"/>
    <property type="project" value="UniProtKB-KW"/>
</dbReference>
<dbReference type="Gene3D" id="3.40.50.1820">
    <property type="entry name" value="alpha/beta hydrolase"/>
    <property type="match status" value="1"/>
</dbReference>
<evidence type="ECO:0000259" key="1">
    <source>
        <dbReference type="Pfam" id="PF00561"/>
    </source>
</evidence>
<dbReference type="SUPFAM" id="SSF53474">
    <property type="entry name" value="alpha/beta-Hydrolases"/>
    <property type="match status" value="1"/>
</dbReference>
<dbReference type="InterPro" id="IPR050266">
    <property type="entry name" value="AB_hydrolase_sf"/>
</dbReference>
<protein>
    <submittedName>
        <fullName evidence="2">Alpha/beta hydrolase</fullName>
    </submittedName>
</protein>
<reference evidence="2 3" key="1">
    <citation type="submission" date="2023-08" db="EMBL/GenBank/DDBJ databases">
        <title>Implementing the SeqCode for naming new Mesorhizobium species isolated from Vachellia karroo root nodules.</title>
        <authorList>
            <person name="Van Lill M."/>
        </authorList>
    </citation>
    <scope>NUCLEOTIDE SEQUENCE [LARGE SCALE GENOMIC DNA]</scope>
    <source>
        <strain evidence="2 3">VK23A</strain>
    </source>
</reference>
<dbReference type="PRINTS" id="PR00111">
    <property type="entry name" value="ABHYDROLASE"/>
</dbReference>
<name>A0ABU4XPJ3_9HYPH</name>
<gene>
    <name evidence="2" type="ORF">RFM27_31860</name>
</gene>
<dbReference type="RefSeq" id="WP_320319095.1">
    <property type="nucleotide sequence ID" value="NZ_JAVIIX010000037.1"/>
</dbReference>
<proteinExistence type="predicted"/>
<dbReference type="PRINTS" id="PR00412">
    <property type="entry name" value="EPOXHYDRLASE"/>
</dbReference>
<dbReference type="PANTHER" id="PTHR43798">
    <property type="entry name" value="MONOACYLGLYCEROL LIPASE"/>
    <property type="match status" value="1"/>
</dbReference>
<dbReference type="InterPro" id="IPR029058">
    <property type="entry name" value="AB_hydrolase_fold"/>
</dbReference>
<evidence type="ECO:0000313" key="2">
    <source>
        <dbReference type="EMBL" id="MDX8476665.1"/>
    </source>
</evidence>
<organism evidence="2 3">
    <name type="scientific">Mesorhizobium dulcispinae</name>
    <dbReference type="NCBI Taxonomy" id="3072316"/>
    <lineage>
        <taxon>Bacteria</taxon>
        <taxon>Pseudomonadati</taxon>
        <taxon>Pseudomonadota</taxon>
        <taxon>Alphaproteobacteria</taxon>
        <taxon>Hyphomicrobiales</taxon>
        <taxon>Phyllobacteriaceae</taxon>
        <taxon>Mesorhizobium</taxon>
    </lineage>
</organism>
<dbReference type="InterPro" id="IPR000073">
    <property type="entry name" value="AB_hydrolase_1"/>
</dbReference>
<evidence type="ECO:0000313" key="3">
    <source>
        <dbReference type="Proteomes" id="UP001271780"/>
    </source>
</evidence>
<dbReference type="Pfam" id="PF00561">
    <property type="entry name" value="Abhydrolase_1"/>
    <property type="match status" value="1"/>
</dbReference>
<keyword evidence="2" id="KW-0378">Hydrolase</keyword>
<accession>A0ABU4XPJ3</accession>
<dbReference type="EMBL" id="JAVIIZ010000039">
    <property type="protein sequence ID" value="MDX8476665.1"/>
    <property type="molecule type" value="Genomic_DNA"/>
</dbReference>
<feature type="domain" description="AB hydrolase-1" evidence="1">
    <location>
        <begin position="34"/>
        <end position="283"/>
    </location>
</feature>
<comment type="caution">
    <text evidence="2">The sequence shown here is derived from an EMBL/GenBank/DDBJ whole genome shotgun (WGS) entry which is preliminary data.</text>
</comment>
<sequence length="293" mass="32142">MSRAGEKLAPAYAEHRIASEGGRLFVRDYAGEGPAFVMLHGFPDNGHIFDELIPHLVAGGRRAVVFDFLGFGDSDKPPLAAYSFAQQLGDLEAVVAALGLDKIVPVGHDAGGPAAINFALRHPGQVAEICLMNAFYSYAPSLRFPEFIELFATKSQKDLTTHFLRSPPQFAWLLSFQRRQMQANMTATQIAHYNAFLGPIIEKNFANGAGAAFAQMTFQLFDEVEANQQRLPDFRRLDVPVKLIWGGDDAYLNVGVAEDIAAQAKHAVLHRLEAGHWPQIDEPRKAAALMLAD</sequence>